<organism evidence="10 11">
    <name type="scientific">Zhihengliuella alba</name>
    <dbReference type="NCBI Taxonomy" id="547018"/>
    <lineage>
        <taxon>Bacteria</taxon>
        <taxon>Bacillati</taxon>
        <taxon>Actinomycetota</taxon>
        <taxon>Actinomycetes</taxon>
        <taxon>Micrococcales</taxon>
        <taxon>Micrococcaceae</taxon>
        <taxon>Zhihengliuella</taxon>
    </lineage>
</organism>
<accession>A0ABP7DZB8</accession>
<keyword evidence="3" id="KW-1003">Cell membrane</keyword>
<feature type="transmembrane region" description="Helical" evidence="7">
    <location>
        <begin position="34"/>
        <end position="55"/>
    </location>
</feature>
<evidence type="ECO:0000259" key="9">
    <source>
        <dbReference type="PROSITE" id="PS50928"/>
    </source>
</evidence>
<name>A0ABP7DZB8_9MICC</name>
<dbReference type="SUPFAM" id="SSF161098">
    <property type="entry name" value="MetI-like"/>
    <property type="match status" value="1"/>
</dbReference>
<keyword evidence="6 7" id="KW-0472">Membrane</keyword>
<dbReference type="InterPro" id="IPR035906">
    <property type="entry name" value="MetI-like_sf"/>
</dbReference>
<evidence type="ECO:0000313" key="10">
    <source>
        <dbReference type="EMBL" id="GAA3712234.1"/>
    </source>
</evidence>
<feature type="transmembrane region" description="Helical" evidence="7">
    <location>
        <begin position="162"/>
        <end position="182"/>
    </location>
</feature>
<keyword evidence="5 7" id="KW-1133">Transmembrane helix</keyword>
<gene>
    <name evidence="10" type="ORF">GCM10022377_27190</name>
</gene>
<proteinExistence type="inferred from homology"/>
<evidence type="ECO:0000256" key="7">
    <source>
        <dbReference type="RuleBase" id="RU363032"/>
    </source>
</evidence>
<evidence type="ECO:0000256" key="1">
    <source>
        <dbReference type="ARBA" id="ARBA00004651"/>
    </source>
</evidence>
<comment type="similarity">
    <text evidence="7">Belongs to the binding-protein-dependent transport system permease family.</text>
</comment>
<feature type="domain" description="ABC transmembrane type-1" evidence="9">
    <location>
        <begin position="91"/>
        <end position="282"/>
    </location>
</feature>
<dbReference type="InterPro" id="IPR050901">
    <property type="entry name" value="BP-dep_ABC_trans_perm"/>
</dbReference>
<comment type="subcellular location">
    <subcellularLocation>
        <location evidence="1 7">Cell membrane</location>
        <topology evidence="1 7">Multi-pass membrane protein</topology>
    </subcellularLocation>
</comment>
<feature type="transmembrane region" description="Helical" evidence="7">
    <location>
        <begin position="128"/>
        <end position="150"/>
    </location>
</feature>
<dbReference type="Pfam" id="PF00528">
    <property type="entry name" value="BPD_transp_1"/>
    <property type="match status" value="1"/>
</dbReference>
<evidence type="ECO:0000256" key="5">
    <source>
        <dbReference type="ARBA" id="ARBA00022989"/>
    </source>
</evidence>
<evidence type="ECO:0000313" key="11">
    <source>
        <dbReference type="Proteomes" id="UP001501536"/>
    </source>
</evidence>
<dbReference type="Gene3D" id="1.10.3720.10">
    <property type="entry name" value="MetI-like"/>
    <property type="match status" value="1"/>
</dbReference>
<keyword evidence="4 7" id="KW-0812">Transmembrane</keyword>
<keyword evidence="11" id="KW-1185">Reference proteome</keyword>
<feature type="transmembrane region" description="Helical" evidence="7">
    <location>
        <begin position="203"/>
        <end position="228"/>
    </location>
</feature>
<feature type="compositionally biased region" description="Low complexity" evidence="8">
    <location>
        <begin position="1"/>
        <end position="15"/>
    </location>
</feature>
<dbReference type="PROSITE" id="PS50928">
    <property type="entry name" value="ABC_TM1"/>
    <property type="match status" value="1"/>
</dbReference>
<dbReference type="CDD" id="cd06261">
    <property type="entry name" value="TM_PBP2"/>
    <property type="match status" value="1"/>
</dbReference>
<comment type="caution">
    <text evidence="10">The sequence shown here is derived from an EMBL/GenBank/DDBJ whole genome shotgun (WGS) entry which is preliminary data.</text>
</comment>
<dbReference type="PANTHER" id="PTHR32243">
    <property type="entry name" value="MALTOSE TRANSPORT SYSTEM PERMEASE-RELATED"/>
    <property type="match status" value="1"/>
</dbReference>
<sequence>MTTPAATAAGPAATTSVAQRPDYRPTSARSRKDTVYTVLGVIFVAVMLFPVYWMVNASLQPSGNTLNADLIPLNPSFEGYATAIEDQGANLVTSLVISLGAVVVSLLIATPAAYALAQFRYRWIDAALLVILIAQMIPGIVIANALYAAYNSVGLLNSAVGLILADASHSIPFAILILRAFMQGLPPSILEAARVDGAGHVRAFVAIALPVSRNAVVTAGLFAFLFAWSDFLFALTLTTTDDLRPVTLGIYQYLGTQVSNWGAVMATAVLSSLPAIVLLLIAQKFIAAGATGGAVK</sequence>
<evidence type="ECO:0000256" key="2">
    <source>
        <dbReference type="ARBA" id="ARBA00022448"/>
    </source>
</evidence>
<dbReference type="RefSeq" id="WP_425582986.1">
    <property type="nucleotide sequence ID" value="NZ_BAABCJ010000007.1"/>
</dbReference>
<evidence type="ECO:0000256" key="6">
    <source>
        <dbReference type="ARBA" id="ARBA00023136"/>
    </source>
</evidence>
<feature type="transmembrane region" description="Helical" evidence="7">
    <location>
        <begin position="95"/>
        <end position="116"/>
    </location>
</feature>
<feature type="transmembrane region" description="Helical" evidence="7">
    <location>
        <begin position="261"/>
        <end position="282"/>
    </location>
</feature>
<dbReference type="PANTHER" id="PTHR32243:SF18">
    <property type="entry name" value="INNER MEMBRANE ABC TRANSPORTER PERMEASE PROTEIN YCJP"/>
    <property type="match status" value="1"/>
</dbReference>
<reference evidence="11" key="1">
    <citation type="journal article" date="2019" name="Int. J. Syst. Evol. Microbiol.">
        <title>The Global Catalogue of Microorganisms (GCM) 10K type strain sequencing project: providing services to taxonomists for standard genome sequencing and annotation.</title>
        <authorList>
            <consortium name="The Broad Institute Genomics Platform"/>
            <consortium name="The Broad Institute Genome Sequencing Center for Infectious Disease"/>
            <person name="Wu L."/>
            <person name="Ma J."/>
        </authorList>
    </citation>
    <scope>NUCLEOTIDE SEQUENCE [LARGE SCALE GENOMIC DNA]</scope>
    <source>
        <strain evidence="11">JCM 16961</strain>
    </source>
</reference>
<dbReference type="EMBL" id="BAABCJ010000007">
    <property type="protein sequence ID" value="GAA3712234.1"/>
    <property type="molecule type" value="Genomic_DNA"/>
</dbReference>
<dbReference type="InterPro" id="IPR000515">
    <property type="entry name" value="MetI-like"/>
</dbReference>
<keyword evidence="2 7" id="KW-0813">Transport</keyword>
<protein>
    <submittedName>
        <fullName evidence="10">Carbohydrate ABC transporter permease</fullName>
    </submittedName>
</protein>
<evidence type="ECO:0000256" key="4">
    <source>
        <dbReference type="ARBA" id="ARBA00022692"/>
    </source>
</evidence>
<evidence type="ECO:0000256" key="3">
    <source>
        <dbReference type="ARBA" id="ARBA00022475"/>
    </source>
</evidence>
<evidence type="ECO:0000256" key="8">
    <source>
        <dbReference type="SAM" id="MobiDB-lite"/>
    </source>
</evidence>
<dbReference type="Proteomes" id="UP001501536">
    <property type="component" value="Unassembled WGS sequence"/>
</dbReference>
<feature type="region of interest" description="Disordered" evidence="8">
    <location>
        <begin position="1"/>
        <end position="27"/>
    </location>
</feature>